<keyword evidence="1" id="KW-1133">Transmembrane helix</keyword>
<keyword evidence="1" id="KW-0472">Membrane</keyword>
<evidence type="ECO:0000313" key="3">
    <source>
        <dbReference type="Proteomes" id="UP000886891"/>
    </source>
</evidence>
<feature type="transmembrane region" description="Helical" evidence="1">
    <location>
        <begin position="53"/>
        <end position="72"/>
    </location>
</feature>
<comment type="caution">
    <text evidence="2">The sequence shown here is derived from an EMBL/GenBank/DDBJ whole genome shotgun (WGS) entry which is preliminary data.</text>
</comment>
<reference evidence="2" key="2">
    <citation type="journal article" date="2021" name="PeerJ">
        <title>Extensive microbial diversity within the chicken gut microbiome revealed by metagenomics and culture.</title>
        <authorList>
            <person name="Gilroy R."/>
            <person name="Ravi A."/>
            <person name="Getino M."/>
            <person name="Pursley I."/>
            <person name="Horton D.L."/>
            <person name="Alikhan N.F."/>
            <person name="Baker D."/>
            <person name="Gharbi K."/>
            <person name="Hall N."/>
            <person name="Watson M."/>
            <person name="Adriaenssens E.M."/>
            <person name="Foster-Nyarko E."/>
            <person name="Jarju S."/>
            <person name="Secka A."/>
            <person name="Antonio M."/>
            <person name="Oren A."/>
            <person name="Chaudhuri R.R."/>
            <person name="La Ragione R."/>
            <person name="Hildebrand F."/>
            <person name="Pallen M.J."/>
        </authorList>
    </citation>
    <scope>NUCLEOTIDE SEQUENCE</scope>
    <source>
        <strain evidence="2">23406</strain>
    </source>
</reference>
<gene>
    <name evidence="2" type="ORF">IAB14_03210</name>
</gene>
<protein>
    <submittedName>
        <fullName evidence="2">Uncharacterized protein</fullName>
    </submittedName>
</protein>
<reference evidence="2" key="1">
    <citation type="submission" date="2020-10" db="EMBL/GenBank/DDBJ databases">
        <authorList>
            <person name="Gilroy R."/>
        </authorList>
    </citation>
    <scope>NUCLEOTIDE SEQUENCE</scope>
    <source>
        <strain evidence="2">23406</strain>
    </source>
</reference>
<dbReference type="EMBL" id="DVOH01000022">
    <property type="protein sequence ID" value="HIV00108.1"/>
    <property type="molecule type" value="Genomic_DNA"/>
</dbReference>
<sequence>MEYLYRNLIDNAEIIFRNLWMMCMVLSVGWGLQDAFWMLIRKAERLLGNVGMAAFKAFVLVLQLIFVVWGALGINATGFSTFLINAILLAFTFLLVRGLVGRAILFRKHSDRIPFSLRVFLIGKKSFASDLHKSEFAKPVFRLIQ</sequence>
<proteinExistence type="predicted"/>
<feature type="transmembrane region" description="Helical" evidence="1">
    <location>
        <begin position="78"/>
        <end position="100"/>
    </location>
</feature>
<evidence type="ECO:0000256" key="1">
    <source>
        <dbReference type="SAM" id="Phobius"/>
    </source>
</evidence>
<keyword evidence="1" id="KW-0812">Transmembrane</keyword>
<name>A0A9D1NCR0_9FIRM</name>
<dbReference type="Proteomes" id="UP000886891">
    <property type="component" value="Unassembled WGS sequence"/>
</dbReference>
<evidence type="ECO:0000313" key="2">
    <source>
        <dbReference type="EMBL" id="HIV00108.1"/>
    </source>
</evidence>
<dbReference type="AlphaFoldDB" id="A0A9D1NCR0"/>
<organism evidence="2 3">
    <name type="scientific">Candidatus Stercoripulliclostridium merdipullorum</name>
    <dbReference type="NCBI Taxonomy" id="2840952"/>
    <lineage>
        <taxon>Bacteria</taxon>
        <taxon>Bacillati</taxon>
        <taxon>Bacillota</taxon>
        <taxon>Clostridia</taxon>
        <taxon>Eubacteriales</taxon>
        <taxon>Candidatus Stercoripulliclostridium</taxon>
    </lineage>
</organism>
<accession>A0A9D1NCR0</accession>
<feature type="transmembrane region" description="Helical" evidence="1">
    <location>
        <begin position="14"/>
        <end position="32"/>
    </location>
</feature>